<dbReference type="EMBL" id="ANKC01001264">
    <property type="protein sequence ID" value="EPC70188.1"/>
    <property type="molecule type" value="Genomic_DNA"/>
</dbReference>
<dbReference type="Proteomes" id="UP000014243">
    <property type="component" value="Unassembled WGS sequence"/>
</dbReference>
<sequence>MAVEVGTKVTGKVTGIT</sequence>
<comment type="caution">
    <text evidence="1">The sequence shown here is derived from an EMBL/GenBank/DDBJ whole genome shotgun (WGS) entry which is preliminary data.</text>
</comment>
<gene>
    <name evidence="1" type="ORF">Lpp126_17927</name>
</gene>
<dbReference type="AlphaFoldDB" id="S2RSC0"/>
<feature type="non-terminal residue" evidence="1">
    <location>
        <position position="17"/>
    </location>
</feature>
<reference evidence="1 2" key="1">
    <citation type="journal article" date="2013" name="PLoS ONE">
        <title>Lactobacillus paracasei comparative genomics: towards species pan-genome definition and exploitation of diversity.</title>
        <authorList>
            <person name="Smokvina T."/>
            <person name="Wels M."/>
            <person name="Polka J."/>
            <person name="Chervaux C."/>
            <person name="Brisse S."/>
            <person name="Boekhorst J."/>
            <person name="van Hylckama Vlieg J.E."/>
            <person name="Siezen R.J."/>
        </authorList>
    </citation>
    <scope>NUCLEOTIDE SEQUENCE [LARGE SCALE GENOMIC DNA]</scope>
    <source>
        <strain evidence="1 2">Lpp126</strain>
    </source>
</reference>
<organism evidence="1 2">
    <name type="scientific">Lacticaseibacillus paracasei subsp. paracasei Lpp126</name>
    <dbReference type="NCBI Taxonomy" id="1256206"/>
    <lineage>
        <taxon>Bacteria</taxon>
        <taxon>Bacillati</taxon>
        <taxon>Bacillota</taxon>
        <taxon>Bacilli</taxon>
        <taxon>Lactobacillales</taxon>
        <taxon>Lactobacillaceae</taxon>
        <taxon>Lacticaseibacillus</taxon>
    </lineage>
</organism>
<evidence type="ECO:0000313" key="2">
    <source>
        <dbReference type="Proteomes" id="UP000014243"/>
    </source>
</evidence>
<proteinExistence type="predicted"/>
<evidence type="ECO:0000313" key="1">
    <source>
        <dbReference type="EMBL" id="EPC70188.1"/>
    </source>
</evidence>
<protein>
    <submittedName>
        <fullName evidence="1">Uncharacterized protein</fullName>
    </submittedName>
</protein>
<name>S2RSC0_LACPA</name>
<accession>S2RSC0</accession>